<sequence>MAQTARQLSGVTLRNVAQFIDYNNANRLSIIKLVYAPVFGERRLGFATLELRMRLKARIGDRSRYRWLYARNRSRIRNFISGHHGGGARLGLAEQKGRFWAIIMKIHQNLPAALELYYESKNPRDPPKTAYSRRNSLLGRTKNGPFPCHFNA</sequence>
<evidence type="ECO:0000313" key="1">
    <source>
        <dbReference type="EMBL" id="CDR96327.1"/>
    </source>
</evidence>
<accession>A0A061D8Q7</accession>
<dbReference type="AlphaFoldDB" id="A0A061D8Q7"/>
<dbReference type="GeneID" id="24564868"/>
<dbReference type="KEGG" id="bbig:BBBOND_0302310"/>
<dbReference type="EMBL" id="LK391709">
    <property type="protein sequence ID" value="CDR96327.1"/>
    <property type="molecule type" value="Genomic_DNA"/>
</dbReference>
<dbReference type="RefSeq" id="XP_012768513.1">
    <property type="nucleotide sequence ID" value="XM_012913059.1"/>
</dbReference>
<protein>
    <submittedName>
        <fullName evidence="1">Uncharacterized protein</fullName>
    </submittedName>
</protein>
<reference evidence="2" key="1">
    <citation type="journal article" date="2014" name="Nucleic Acids Res.">
        <title>The evolutionary dynamics of variant antigen genes in Babesia reveal a history of genomic innovation underlying host-parasite interaction.</title>
        <authorList>
            <person name="Jackson A.P."/>
            <person name="Otto T.D."/>
            <person name="Darby A."/>
            <person name="Ramaprasad A."/>
            <person name="Xia D."/>
            <person name="Echaide I.E."/>
            <person name="Farber M."/>
            <person name="Gahlot S."/>
            <person name="Gamble J."/>
            <person name="Gupta D."/>
            <person name="Gupta Y."/>
            <person name="Jackson L."/>
            <person name="Malandrin L."/>
            <person name="Malas T.B."/>
            <person name="Moussa E."/>
            <person name="Nair M."/>
            <person name="Reid A.J."/>
            <person name="Sanders M."/>
            <person name="Sharma J."/>
            <person name="Tracey A."/>
            <person name="Quail M.A."/>
            <person name="Weir W."/>
            <person name="Wastling J.M."/>
            <person name="Hall N."/>
            <person name="Willadsen P."/>
            <person name="Lingelbach K."/>
            <person name="Shiels B."/>
            <person name="Tait A."/>
            <person name="Berriman M."/>
            <person name="Allred D.R."/>
            <person name="Pain A."/>
        </authorList>
    </citation>
    <scope>NUCLEOTIDE SEQUENCE [LARGE SCALE GENOMIC DNA]</scope>
    <source>
        <strain evidence="2">Bond</strain>
    </source>
</reference>
<name>A0A061D8Q7_BABBI</name>
<organism evidence="1 2">
    <name type="scientific">Babesia bigemina</name>
    <dbReference type="NCBI Taxonomy" id="5866"/>
    <lineage>
        <taxon>Eukaryota</taxon>
        <taxon>Sar</taxon>
        <taxon>Alveolata</taxon>
        <taxon>Apicomplexa</taxon>
        <taxon>Aconoidasida</taxon>
        <taxon>Piroplasmida</taxon>
        <taxon>Babesiidae</taxon>
        <taxon>Babesia</taxon>
    </lineage>
</organism>
<proteinExistence type="predicted"/>
<dbReference type="VEuPathDB" id="PiroplasmaDB:BBBOND_0302310"/>
<keyword evidence="2" id="KW-1185">Reference proteome</keyword>
<evidence type="ECO:0000313" key="2">
    <source>
        <dbReference type="Proteomes" id="UP000033188"/>
    </source>
</evidence>
<gene>
    <name evidence="1" type="ORF">BBBOND_0302310</name>
</gene>
<dbReference type="Proteomes" id="UP000033188">
    <property type="component" value="Chromosome 3"/>
</dbReference>